<comment type="caution">
    <text evidence="6">The sequence shown here is derived from an EMBL/GenBank/DDBJ whole genome shotgun (WGS) entry which is preliminary data.</text>
</comment>
<evidence type="ECO:0000256" key="4">
    <source>
        <dbReference type="SAM" id="SignalP"/>
    </source>
</evidence>
<dbReference type="PANTHER" id="PTHR11412:SF136">
    <property type="entry name" value="CD109 ANTIGEN"/>
    <property type="match status" value="1"/>
</dbReference>
<protein>
    <recommendedName>
        <fullName evidence="5">Alpha-2-macroglobulin bait region domain-containing protein</fullName>
    </recommendedName>
</protein>
<evidence type="ECO:0000256" key="2">
    <source>
        <dbReference type="ARBA" id="ARBA00022966"/>
    </source>
</evidence>
<proteinExistence type="predicted"/>
<feature type="chain" id="PRO_5045363259" description="Alpha-2-macroglobulin bait region domain-containing protein" evidence="4">
    <location>
        <begin position="28"/>
        <end position="1117"/>
    </location>
</feature>
<dbReference type="InterPro" id="IPR002890">
    <property type="entry name" value="MG2"/>
</dbReference>
<dbReference type="SMART" id="SM01359">
    <property type="entry name" value="A2M_N_2"/>
    <property type="match status" value="1"/>
</dbReference>
<dbReference type="InterPro" id="IPR011625">
    <property type="entry name" value="A2M_N_BRD"/>
</dbReference>
<feature type="domain" description="Alpha-2-macroglobulin bait region" evidence="5">
    <location>
        <begin position="968"/>
        <end position="1111"/>
    </location>
</feature>
<dbReference type="Pfam" id="PF07703">
    <property type="entry name" value="A2M_BRD"/>
    <property type="match status" value="1"/>
</dbReference>
<evidence type="ECO:0000313" key="7">
    <source>
        <dbReference type="Proteomes" id="UP000664052"/>
    </source>
</evidence>
<accession>A0ABS3DKP4</accession>
<feature type="region of interest" description="Disordered" evidence="3">
    <location>
        <begin position="871"/>
        <end position="891"/>
    </location>
</feature>
<keyword evidence="1 4" id="KW-0732">Signal</keyword>
<evidence type="ECO:0000256" key="3">
    <source>
        <dbReference type="SAM" id="MobiDB-lite"/>
    </source>
</evidence>
<dbReference type="PANTHER" id="PTHR11412">
    <property type="entry name" value="MACROGLOBULIN / COMPLEMENT"/>
    <property type="match status" value="1"/>
</dbReference>
<dbReference type="Proteomes" id="UP000664052">
    <property type="component" value="Unassembled WGS sequence"/>
</dbReference>
<name>A0ABS3DKP4_9BACT</name>
<sequence length="1117" mass="122967">MSSPPRPRASAVVSCLLCLLVSAVSVAAPAKAPPPTWKAIDALVQEEKVESAAQGAEARLAAAKAQGDADEWTRALIRTVQLRTRLHGYETTVRFLKEQPWPEGLRQQATLHLFYAAVLANYVRQYSYEIGQREQVVSSGPVDLKAWTKDQLSAEIQREYAAVWELRQKFGTEPVKVLSEYVTPNTYPEGIRSTVRDAVTYLWVQSLEATDLWRPEQEQGVYRLDLGALLEGTPKVELKDPSAHPLTKVAAVLGDLEAWHLAAGRREAALEARLRRYEVLKASFTDAADQRRIREHLAAHLKGFRDVPWWSKGQHQLAELEQGAGRGITAHALAKAGAEAWPKSVGGLQCAALVAALEAPEVYASVMQVDGPGKRSISVQHRNVGRLYFRAFAMDVEARLAKPNVDLSLFASDNEALRLVASRKPDAAWSAELAPTSDFRRHQTYVTPPALKPGTYILVLSTREDFAKKKSKLLSLPMSVSPWAVTVHKANPNQAEVRVVDGATGAGAANVEVRLVTPDYRTRKFSVVSRRTTANGDLMLEGTEANRYETMSLVVGQGKGAMVFPGSVYLAPLYESSPQAQTLIYTDRAVYRPQQKLLWKVVAYRAEEMSKRYRVLPETPVTVSLVDSNGQEVAKREVRTNTFGSVAGEFDIPSGRPLGQWTVRTSPNGYAGVRVEEYKRPTFEVTLKDAPEALRLNRRATFKGEARYYFGLPVTRGAVKWRVSREPVLPRWWFWERIPATTDLVASGTATVGEDGGFTVAFTPEADERLAKAQGMSWRYRVEADLTDEGGETRSASRAFRLGFVAVEGRVEADAGFVREDLPSEVRLIRSNLDGAPQAGPGRWRLIALKAPGVPLMPSEVPVEKPRPLDAEAQERKELSPSPGDALKPRWESSFDVDSTLQRWDDGAEVAQATVTHGADGVASVKLPALRAGAYRLRYETTDAFGQKATAQRDFLVAGGRAPAGLPVVLEAERASVRVGEVARLLVASGFEGQPLVMDVYQGRQRIEHRQLKAGQGRAVVELPVTESLRGGFTVVLSLVRDWQSLTVQQTVSVPFDDKELSLEFATFRDTLRPGAKETFRVTVKGPKGAKLEAGAAELLAYMYDQSLNVFGPHTPP</sequence>
<organism evidence="6 7">
    <name type="scientific">Corallococcus macrosporus</name>
    <dbReference type="NCBI Taxonomy" id="35"/>
    <lineage>
        <taxon>Bacteria</taxon>
        <taxon>Pseudomonadati</taxon>
        <taxon>Myxococcota</taxon>
        <taxon>Myxococcia</taxon>
        <taxon>Myxococcales</taxon>
        <taxon>Cystobacterineae</taxon>
        <taxon>Myxococcaceae</taxon>
        <taxon>Corallococcus</taxon>
    </lineage>
</organism>
<dbReference type="EMBL" id="JAFIMU010000009">
    <property type="protein sequence ID" value="MBN8231899.1"/>
    <property type="molecule type" value="Genomic_DNA"/>
</dbReference>
<dbReference type="InterPro" id="IPR050473">
    <property type="entry name" value="A2M/Complement_sys"/>
</dbReference>
<keyword evidence="7" id="KW-1185">Reference proteome</keyword>
<dbReference type="Pfam" id="PF01835">
    <property type="entry name" value="MG2"/>
    <property type="match status" value="1"/>
</dbReference>
<dbReference type="Gene3D" id="2.60.40.1930">
    <property type="match status" value="1"/>
</dbReference>
<evidence type="ECO:0000259" key="5">
    <source>
        <dbReference type="SMART" id="SM01359"/>
    </source>
</evidence>
<feature type="signal peptide" evidence="4">
    <location>
        <begin position="1"/>
        <end position="27"/>
    </location>
</feature>
<keyword evidence="2" id="KW-0882">Thioester bond</keyword>
<gene>
    <name evidence="6" type="ORF">JYK02_30735</name>
</gene>
<dbReference type="RefSeq" id="WP_242589339.1">
    <property type="nucleotide sequence ID" value="NZ_JAFIMU010000009.1"/>
</dbReference>
<feature type="non-terminal residue" evidence="6">
    <location>
        <position position="1117"/>
    </location>
</feature>
<evidence type="ECO:0000256" key="1">
    <source>
        <dbReference type="ARBA" id="ARBA00022729"/>
    </source>
</evidence>
<evidence type="ECO:0000313" key="6">
    <source>
        <dbReference type="EMBL" id="MBN8231899.1"/>
    </source>
</evidence>
<reference evidence="6 7" key="1">
    <citation type="submission" date="2021-02" db="EMBL/GenBank/DDBJ databases">
        <title>De Novo genome assembly of isolated myxobacteria.</title>
        <authorList>
            <person name="Stevens D.C."/>
        </authorList>
    </citation>
    <scope>NUCLEOTIDE SEQUENCE [LARGE SCALE GENOMIC DNA]</scope>
    <source>
        <strain evidence="6 7">ATCC 29039</strain>
    </source>
</reference>